<comment type="caution">
    <text evidence="3">The sequence shown here is derived from an EMBL/GenBank/DDBJ whole genome shotgun (WGS) entry which is preliminary data.</text>
</comment>
<proteinExistence type="inferred from homology"/>
<dbReference type="Pfam" id="PF02594">
    <property type="entry name" value="DUF167"/>
    <property type="match status" value="1"/>
</dbReference>
<gene>
    <name evidence="3" type="ORF">B1B_09734</name>
</gene>
<dbReference type="AlphaFoldDB" id="T1ACK2"/>
<accession>T1ACK2</accession>
<name>T1ACK2_9ZZZZ</name>
<dbReference type="EMBL" id="AUZY01006438">
    <property type="protein sequence ID" value="EQD54363.1"/>
    <property type="molecule type" value="Genomic_DNA"/>
</dbReference>
<dbReference type="NCBIfam" id="TIGR00251">
    <property type="entry name" value="DUF167 family protein"/>
    <property type="match status" value="1"/>
</dbReference>
<protein>
    <submittedName>
        <fullName evidence="3">Protein containing DUF167</fullName>
    </submittedName>
</protein>
<evidence type="ECO:0000313" key="3">
    <source>
        <dbReference type="EMBL" id="EQD54363.1"/>
    </source>
</evidence>
<sequence length="79" mass="8597">MGTPKTILIKVQPNSPTRSLTESDDGSPWLARLKSPPVEGRANRELIALVARHCHCAQSAVSIKRGAAGRLKRIEIRQG</sequence>
<organism evidence="3">
    <name type="scientific">mine drainage metagenome</name>
    <dbReference type="NCBI Taxonomy" id="410659"/>
    <lineage>
        <taxon>unclassified sequences</taxon>
        <taxon>metagenomes</taxon>
        <taxon>ecological metagenomes</taxon>
    </lineage>
</organism>
<dbReference type="InterPro" id="IPR036591">
    <property type="entry name" value="YggU-like_sf"/>
</dbReference>
<reference evidence="3" key="2">
    <citation type="journal article" date="2014" name="ISME J.">
        <title>Microbial stratification in low pH oxic and suboxic macroscopic growths along an acid mine drainage.</title>
        <authorList>
            <person name="Mendez-Garcia C."/>
            <person name="Mesa V."/>
            <person name="Sprenger R.R."/>
            <person name="Richter M."/>
            <person name="Diez M.S."/>
            <person name="Solano J."/>
            <person name="Bargiela R."/>
            <person name="Golyshina O.V."/>
            <person name="Manteca A."/>
            <person name="Ramos J.L."/>
            <person name="Gallego J.R."/>
            <person name="Llorente I."/>
            <person name="Martins Dos Santos V.A."/>
            <person name="Jensen O.N."/>
            <person name="Pelaez A.I."/>
            <person name="Sanchez J."/>
            <person name="Ferrer M."/>
        </authorList>
    </citation>
    <scope>NUCLEOTIDE SEQUENCE</scope>
</reference>
<reference evidence="3" key="1">
    <citation type="submission" date="2013-08" db="EMBL/GenBank/DDBJ databases">
        <authorList>
            <person name="Mendez C."/>
            <person name="Richter M."/>
            <person name="Ferrer M."/>
            <person name="Sanchez J."/>
        </authorList>
    </citation>
    <scope>NUCLEOTIDE SEQUENCE</scope>
</reference>
<dbReference type="SMART" id="SM01152">
    <property type="entry name" value="DUF167"/>
    <property type="match status" value="1"/>
</dbReference>
<dbReference type="Gene3D" id="3.30.1200.10">
    <property type="entry name" value="YggU-like"/>
    <property type="match status" value="1"/>
</dbReference>
<evidence type="ECO:0000256" key="1">
    <source>
        <dbReference type="ARBA" id="ARBA00010364"/>
    </source>
</evidence>
<evidence type="ECO:0000256" key="2">
    <source>
        <dbReference type="SAM" id="MobiDB-lite"/>
    </source>
</evidence>
<comment type="similarity">
    <text evidence="1">Belongs to the UPF0235 family.</text>
</comment>
<dbReference type="SUPFAM" id="SSF69786">
    <property type="entry name" value="YggU-like"/>
    <property type="match status" value="1"/>
</dbReference>
<feature type="region of interest" description="Disordered" evidence="2">
    <location>
        <begin position="13"/>
        <end position="34"/>
    </location>
</feature>
<dbReference type="InterPro" id="IPR003746">
    <property type="entry name" value="DUF167"/>
</dbReference>